<comment type="caution">
    <text evidence="3">The sequence shown here is derived from an EMBL/GenBank/DDBJ whole genome shotgun (WGS) entry which is preliminary data.</text>
</comment>
<dbReference type="Proteomes" id="UP001240984">
    <property type="component" value="Unassembled WGS sequence"/>
</dbReference>
<dbReference type="PANTHER" id="PTHR35526">
    <property type="entry name" value="ANTI-SIGMA-F FACTOR RSBW-RELATED"/>
    <property type="match status" value="1"/>
</dbReference>
<dbReference type="InterPro" id="IPR003594">
    <property type="entry name" value="HATPase_dom"/>
</dbReference>
<name>A0ABT9MRX3_9ACTN</name>
<feature type="domain" description="Histidine kinase/HSP90-like ATPase" evidence="2">
    <location>
        <begin position="15"/>
        <end position="116"/>
    </location>
</feature>
<evidence type="ECO:0000313" key="4">
    <source>
        <dbReference type="Proteomes" id="UP001240984"/>
    </source>
</evidence>
<dbReference type="InterPro" id="IPR050267">
    <property type="entry name" value="Anti-sigma-factor_SerPK"/>
</dbReference>
<dbReference type="SUPFAM" id="SSF55874">
    <property type="entry name" value="ATPase domain of HSP90 chaperone/DNA topoisomerase II/histidine kinase"/>
    <property type="match status" value="1"/>
</dbReference>
<dbReference type="RefSeq" id="WP_306829315.1">
    <property type="nucleotide sequence ID" value="NZ_JAUSRA010000001.1"/>
</dbReference>
<keyword evidence="1" id="KW-0723">Serine/threonine-protein kinase</keyword>
<proteinExistence type="predicted"/>
<gene>
    <name evidence="3" type="ORF">J2S43_002692</name>
</gene>
<dbReference type="InterPro" id="IPR036890">
    <property type="entry name" value="HATPase_C_sf"/>
</dbReference>
<dbReference type="EMBL" id="JAUSRA010000001">
    <property type="protein sequence ID" value="MDP9794180.1"/>
    <property type="molecule type" value="Genomic_DNA"/>
</dbReference>
<evidence type="ECO:0000256" key="1">
    <source>
        <dbReference type="ARBA" id="ARBA00022527"/>
    </source>
</evidence>
<evidence type="ECO:0000313" key="3">
    <source>
        <dbReference type="EMBL" id="MDP9794180.1"/>
    </source>
</evidence>
<organism evidence="3 4">
    <name type="scientific">Catenuloplanes nepalensis</name>
    <dbReference type="NCBI Taxonomy" id="587533"/>
    <lineage>
        <taxon>Bacteria</taxon>
        <taxon>Bacillati</taxon>
        <taxon>Actinomycetota</taxon>
        <taxon>Actinomycetes</taxon>
        <taxon>Micromonosporales</taxon>
        <taxon>Micromonosporaceae</taxon>
        <taxon>Catenuloplanes</taxon>
    </lineage>
</organism>
<reference evidence="3 4" key="1">
    <citation type="submission" date="2023-07" db="EMBL/GenBank/DDBJ databases">
        <title>Sequencing the genomes of 1000 actinobacteria strains.</title>
        <authorList>
            <person name="Klenk H.-P."/>
        </authorList>
    </citation>
    <scope>NUCLEOTIDE SEQUENCE [LARGE SCALE GENOMIC DNA]</scope>
    <source>
        <strain evidence="3 4">DSM 44710</strain>
    </source>
</reference>
<keyword evidence="1" id="KW-0808">Transferase</keyword>
<dbReference type="Pfam" id="PF13581">
    <property type="entry name" value="HATPase_c_2"/>
    <property type="match status" value="1"/>
</dbReference>
<dbReference type="PANTHER" id="PTHR35526:SF3">
    <property type="entry name" value="ANTI-SIGMA-F FACTOR RSBW"/>
    <property type="match status" value="1"/>
</dbReference>
<dbReference type="Gene3D" id="3.30.565.10">
    <property type="entry name" value="Histidine kinase-like ATPase, C-terminal domain"/>
    <property type="match status" value="1"/>
</dbReference>
<keyword evidence="4" id="KW-1185">Reference proteome</keyword>
<accession>A0ABT9MRX3</accession>
<protein>
    <submittedName>
        <fullName evidence="3">Anti-sigma regulatory factor (Ser/Thr protein kinase)</fullName>
    </submittedName>
</protein>
<keyword evidence="1" id="KW-0418">Kinase</keyword>
<dbReference type="CDD" id="cd16936">
    <property type="entry name" value="HATPase_RsbW-like"/>
    <property type="match status" value="1"/>
</dbReference>
<sequence>MDLLRVRFAHSDDCAVLRHRARQALGPWQAPDLVADSLLVITELVENVIQHTTDGGELVLRRNGDALRIEVTDSSRRLPHVLGPDPRRLGGRGLLLVAAMTHAWGCHPVSDGKVVWADIAIPR</sequence>
<evidence type="ECO:0000259" key="2">
    <source>
        <dbReference type="Pfam" id="PF13581"/>
    </source>
</evidence>